<dbReference type="SUPFAM" id="SSF47413">
    <property type="entry name" value="lambda repressor-like DNA-binding domains"/>
    <property type="match status" value="1"/>
</dbReference>
<comment type="caution">
    <text evidence="2">The sequence shown here is derived from an EMBL/GenBank/DDBJ whole genome shotgun (WGS) entry which is preliminary data.</text>
</comment>
<reference evidence="2 3" key="1">
    <citation type="submission" date="2021-01" db="EMBL/GenBank/DDBJ databases">
        <title>Carboxyliciviraga sp.nov., isolated from coastal sediments.</title>
        <authorList>
            <person name="Lu D."/>
            <person name="Zhang T."/>
        </authorList>
    </citation>
    <scope>NUCLEOTIDE SEQUENCE [LARGE SCALE GENOMIC DNA]</scope>
    <source>
        <strain evidence="2 3">N1Y132</strain>
    </source>
</reference>
<organism evidence="2 3">
    <name type="scientific">Carboxylicivirga marina</name>
    <dbReference type="NCBI Taxonomy" id="2800988"/>
    <lineage>
        <taxon>Bacteria</taxon>
        <taxon>Pseudomonadati</taxon>
        <taxon>Bacteroidota</taxon>
        <taxon>Bacteroidia</taxon>
        <taxon>Marinilabiliales</taxon>
        <taxon>Marinilabiliaceae</taxon>
        <taxon>Carboxylicivirga</taxon>
    </lineage>
</organism>
<evidence type="ECO:0000259" key="1">
    <source>
        <dbReference type="Pfam" id="PF13443"/>
    </source>
</evidence>
<evidence type="ECO:0000313" key="3">
    <source>
        <dbReference type="Proteomes" id="UP000605676"/>
    </source>
</evidence>
<protein>
    <submittedName>
        <fullName evidence="2">Helix-turn-helix transcriptional regulator</fullName>
    </submittedName>
</protein>
<dbReference type="Pfam" id="PF13443">
    <property type="entry name" value="HTH_26"/>
    <property type="match status" value="1"/>
</dbReference>
<dbReference type="InterPro" id="IPR010982">
    <property type="entry name" value="Lambda_DNA-bd_dom_sf"/>
</dbReference>
<dbReference type="Proteomes" id="UP000605676">
    <property type="component" value="Unassembled WGS sequence"/>
</dbReference>
<sequence>MIKYSFDRIFKARGIARPFSFLKKHGFSDNFASRLKNNRVSRLNLHHLEKLCLVLRCTPNDIMEWKPSDTTGIDAEHPLNLIKRPDQKVDMVKTINSIPLGQLEEIEKLINERIGKGE</sequence>
<evidence type="ECO:0000313" key="2">
    <source>
        <dbReference type="EMBL" id="MBK3517406.1"/>
    </source>
</evidence>
<accession>A0ABS1HIF8</accession>
<keyword evidence="3" id="KW-1185">Reference proteome</keyword>
<gene>
    <name evidence="2" type="ORF">JIV24_08675</name>
</gene>
<dbReference type="RefSeq" id="WP_200464635.1">
    <property type="nucleotide sequence ID" value="NZ_JAENRR010000015.1"/>
</dbReference>
<proteinExistence type="predicted"/>
<dbReference type="InterPro" id="IPR001387">
    <property type="entry name" value="Cro/C1-type_HTH"/>
</dbReference>
<name>A0ABS1HIF8_9BACT</name>
<feature type="domain" description="HTH cro/C1-type" evidence="1">
    <location>
        <begin position="7"/>
        <end position="67"/>
    </location>
</feature>
<dbReference type="EMBL" id="JAENRR010000015">
    <property type="protein sequence ID" value="MBK3517406.1"/>
    <property type="molecule type" value="Genomic_DNA"/>
</dbReference>